<feature type="domain" description="RIO kinase" evidence="24">
    <location>
        <begin position="258"/>
        <end position="513"/>
    </location>
</feature>
<dbReference type="InterPro" id="IPR018935">
    <property type="entry name" value="RIO_kinase_CS"/>
</dbReference>
<evidence type="ECO:0000256" key="20">
    <source>
        <dbReference type="ARBA" id="ARBA00064322"/>
    </source>
</evidence>
<keyword evidence="10 22" id="KW-0808">Transferase</keyword>
<dbReference type="EC" id="2.7.11.1" evidence="4 22"/>
<comment type="catalytic activity">
    <reaction evidence="18 22">
        <text>L-threonyl-[protein] + ATP = O-phospho-L-threonyl-[protein] + ADP + H(+)</text>
        <dbReference type="Rhea" id="RHEA:46608"/>
        <dbReference type="Rhea" id="RHEA-COMP:11060"/>
        <dbReference type="Rhea" id="RHEA-COMP:11605"/>
        <dbReference type="ChEBI" id="CHEBI:15378"/>
        <dbReference type="ChEBI" id="CHEBI:30013"/>
        <dbReference type="ChEBI" id="CHEBI:30616"/>
        <dbReference type="ChEBI" id="CHEBI:61977"/>
        <dbReference type="ChEBI" id="CHEBI:456216"/>
        <dbReference type="EC" id="2.7.11.1"/>
    </reaction>
</comment>
<keyword evidence="15 22" id="KW-0460">Magnesium</keyword>
<dbReference type="Gene3D" id="1.10.510.10">
    <property type="entry name" value="Transferase(Phosphotransferase) domain 1"/>
    <property type="match status" value="1"/>
</dbReference>
<comment type="subcellular location">
    <subcellularLocation>
        <location evidence="2">Cytoplasm</location>
    </subcellularLocation>
</comment>
<dbReference type="GO" id="GO:0004674">
    <property type="term" value="F:protein serine/threonine kinase activity"/>
    <property type="evidence" value="ECO:0007669"/>
    <property type="project" value="UniProtKB-UniRule"/>
</dbReference>
<evidence type="ECO:0000256" key="16">
    <source>
        <dbReference type="ARBA" id="ARBA00022859"/>
    </source>
</evidence>
<keyword evidence="9" id="KW-0399">Innate immunity</keyword>
<feature type="compositionally biased region" description="Polar residues" evidence="23">
    <location>
        <begin position="549"/>
        <end position="558"/>
    </location>
</feature>
<organism evidence="25">
    <name type="scientific">Phallusia mammillata</name>
    <dbReference type="NCBI Taxonomy" id="59560"/>
    <lineage>
        <taxon>Eukaryota</taxon>
        <taxon>Metazoa</taxon>
        <taxon>Chordata</taxon>
        <taxon>Tunicata</taxon>
        <taxon>Ascidiacea</taxon>
        <taxon>Phlebobranchia</taxon>
        <taxon>Ascidiidae</taxon>
        <taxon>Phallusia</taxon>
    </lineage>
</organism>
<evidence type="ECO:0000256" key="7">
    <source>
        <dbReference type="ARBA" id="ARBA00022527"/>
    </source>
</evidence>
<keyword evidence="8" id="KW-0597">Phosphoprotein</keyword>
<gene>
    <name evidence="25" type="primary">Riok1-001</name>
</gene>
<accession>A0A6F9DR48</accession>
<dbReference type="GO" id="GO:0051607">
    <property type="term" value="P:defense response to virus"/>
    <property type="evidence" value="ECO:0007669"/>
    <property type="project" value="UniProtKB-KW"/>
</dbReference>
<evidence type="ECO:0000256" key="4">
    <source>
        <dbReference type="ARBA" id="ARBA00012513"/>
    </source>
</evidence>
<reference evidence="25" key="1">
    <citation type="submission" date="2020-04" db="EMBL/GenBank/DDBJ databases">
        <authorList>
            <person name="Neveu A P."/>
        </authorList>
    </citation>
    <scope>NUCLEOTIDE SEQUENCE</scope>
    <source>
        <tissue evidence="25">Whole embryo</tissue>
    </source>
</reference>
<keyword evidence="5" id="KW-0963">Cytoplasm</keyword>
<dbReference type="InterPro" id="IPR000687">
    <property type="entry name" value="RIO_kinase"/>
</dbReference>
<dbReference type="GO" id="GO:0042254">
    <property type="term" value="P:ribosome biogenesis"/>
    <property type="evidence" value="ECO:0007669"/>
    <property type="project" value="UniProtKB-KW"/>
</dbReference>
<dbReference type="PIRSF" id="PIRSF038146">
    <property type="entry name" value="Ser/Thr_PK_RIO3"/>
    <property type="match status" value="1"/>
</dbReference>
<dbReference type="GO" id="GO:0005737">
    <property type="term" value="C:cytoplasm"/>
    <property type="evidence" value="ECO:0007669"/>
    <property type="project" value="UniProtKB-SubCell"/>
</dbReference>
<evidence type="ECO:0000256" key="19">
    <source>
        <dbReference type="ARBA" id="ARBA00048679"/>
    </source>
</evidence>
<feature type="region of interest" description="Disordered" evidence="23">
    <location>
        <begin position="154"/>
        <end position="183"/>
    </location>
</feature>
<evidence type="ECO:0000256" key="17">
    <source>
        <dbReference type="ARBA" id="ARBA00023118"/>
    </source>
</evidence>
<dbReference type="AlphaFoldDB" id="A0A6F9DR48"/>
<evidence type="ECO:0000256" key="12">
    <source>
        <dbReference type="ARBA" id="ARBA00022741"/>
    </source>
</evidence>
<proteinExistence type="evidence at transcript level"/>
<evidence type="ECO:0000256" key="1">
    <source>
        <dbReference type="ARBA" id="ARBA00001946"/>
    </source>
</evidence>
<evidence type="ECO:0000256" key="22">
    <source>
        <dbReference type="PIRNR" id="PIRNR038146"/>
    </source>
</evidence>
<feature type="compositionally biased region" description="Acidic residues" evidence="23">
    <location>
        <begin position="155"/>
        <end position="174"/>
    </location>
</feature>
<evidence type="ECO:0000256" key="9">
    <source>
        <dbReference type="ARBA" id="ARBA00022588"/>
    </source>
</evidence>
<name>A0A6F9DR48_9ASCI</name>
<keyword evidence="17" id="KW-0051">Antiviral defense</keyword>
<dbReference type="FunFam" id="3.30.200.20:FF:000200">
    <property type="entry name" value="Serine/threonine-protein kinase RIO3"/>
    <property type="match status" value="1"/>
</dbReference>
<feature type="region of interest" description="Disordered" evidence="23">
    <location>
        <begin position="74"/>
        <end position="106"/>
    </location>
</feature>
<protein>
    <recommendedName>
        <fullName evidence="21 22">Serine/threonine-protein kinase RIO3</fullName>
        <ecNumber evidence="4 22">2.7.11.1</ecNumber>
    </recommendedName>
</protein>
<dbReference type="PROSITE" id="PS01245">
    <property type="entry name" value="RIO1"/>
    <property type="match status" value="1"/>
</dbReference>
<dbReference type="GO" id="GO:0045087">
    <property type="term" value="P:innate immune response"/>
    <property type="evidence" value="ECO:0007669"/>
    <property type="project" value="UniProtKB-KW"/>
</dbReference>
<dbReference type="PANTHER" id="PTHR45723">
    <property type="entry name" value="SERINE/THREONINE-PROTEIN KINASE RIO1"/>
    <property type="match status" value="1"/>
</dbReference>
<dbReference type="InterPro" id="IPR018934">
    <property type="entry name" value="RIO_dom"/>
</dbReference>
<evidence type="ECO:0000256" key="3">
    <source>
        <dbReference type="ARBA" id="ARBA00009196"/>
    </source>
</evidence>
<keyword evidence="6" id="KW-0690">Ribosome biogenesis</keyword>
<dbReference type="SMART" id="SM00090">
    <property type="entry name" value="RIO"/>
    <property type="match status" value="1"/>
</dbReference>
<evidence type="ECO:0000259" key="24">
    <source>
        <dbReference type="SMART" id="SM00090"/>
    </source>
</evidence>
<evidence type="ECO:0000256" key="10">
    <source>
        <dbReference type="ARBA" id="ARBA00022679"/>
    </source>
</evidence>
<evidence type="ECO:0000256" key="21">
    <source>
        <dbReference type="ARBA" id="ARBA00068351"/>
    </source>
</evidence>
<dbReference type="GO" id="GO:0046872">
    <property type="term" value="F:metal ion binding"/>
    <property type="evidence" value="ECO:0007669"/>
    <property type="project" value="UniProtKB-UniRule"/>
</dbReference>
<dbReference type="InterPro" id="IPR051272">
    <property type="entry name" value="RIO-type_Ser/Thr_kinase"/>
</dbReference>
<comment type="catalytic activity">
    <reaction evidence="19 22">
        <text>L-seryl-[protein] + ATP = O-phospho-L-seryl-[protein] + ADP + H(+)</text>
        <dbReference type="Rhea" id="RHEA:17989"/>
        <dbReference type="Rhea" id="RHEA-COMP:9863"/>
        <dbReference type="Rhea" id="RHEA-COMP:11604"/>
        <dbReference type="ChEBI" id="CHEBI:15378"/>
        <dbReference type="ChEBI" id="CHEBI:29999"/>
        <dbReference type="ChEBI" id="CHEBI:30616"/>
        <dbReference type="ChEBI" id="CHEBI:83421"/>
        <dbReference type="ChEBI" id="CHEBI:456216"/>
        <dbReference type="EC" id="2.7.11.1"/>
    </reaction>
</comment>
<evidence type="ECO:0000256" key="5">
    <source>
        <dbReference type="ARBA" id="ARBA00022490"/>
    </source>
</evidence>
<evidence type="ECO:0000313" key="25">
    <source>
        <dbReference type="EMBL" id="CAB3265589.1"/>
    </source>
</evidence>
<evidence type="ECO:0000256" key="6">
    <source>
        <dbReference type="ARBA" id="ARBA00022517"/>
    </source>
</evidence>
<evidence type="ECO:0000256" key="23">
    <source>
        <dbReference type="SAM" id="MobiDB-lite"/>
    </source>
</evidence>
<dbReference type="GO" id="GO:0005524">
    <property type="term" value="F:ATP binding"/>
    <property type="evidence" value="ECO:0007669"/>
    <property type="project" value="UniProtKB-UniRule"/>
</dbReference>
<evidence type="ECO:0000256" key="13">
    <source>
        <dbReference type="ARBA" id="ARBA00022777"/>
    </source>
</evidence>
<evidence type="ECO:0000256" key="15">
    <source>
        <dbReference type="ARBA" id="ARBA00022842"/>
    </source>
</evidence>
<keyword evidence="13 22" id="KW-0418">Kinase</keyword>
<dbReference type="Pfam" id="PF01163">
    <property type="entry name" value="RIO1"/>
    <property type="match status" value="1"/>
</dbReference>
<keyword evidence="12 22" id="KW-0547">Nucleotide-binding</keyword>
<dbReference type="EMBL" id="LR789727">
    <property type="protein sequence ID" value="CAB3265589.1"/>
    <property type="molecule type" value="mRNA"/>
</dbReference>
<dbReference type="InterPro" id="IPR017406">
    <property type="entry name" value="Ser/Thr_kinase_Rio3"/>
</dbReference>
<evidence type="ECO:0000256" key="14">
    <source>
        <dbReference type="ARBA" id="ARBA00022840"/>
    </source>
</evidence>
<dbReference type="InterPro" id="IPR011009">
    <property type="entry name" value="Kinase-like_dom_sf"/>
</dbReference>
<keyword evidence="7 22" id="KW-0723">Serine/threonine-protein kinase</keyword>
<dbReference type="FunFam" id="1.10.510.10:FF:000254">
    <property type="entry name" value="Serine/threonine-protein kinase RIO3"/>
    <property type="match status" value="1"/>
</dbReference>
<keyword evidence="16" id="KW-0391">Immunity</keyword>
<feature type="region of interest" description="Disordered" evidence="23">
    <location>
        <begin position="535"/>
        <end position="558"/>
    </location>
</feature>
<comment type="similarity">
    <text evidence="3 22">Belongs to the protein kinase superfamily. RIO-type Ser/Thr kinase family.</text>
</comment>
<keyword evidence="11 22" id="KW-0479">Metal-binding</keyword>
<evidence type="ECO:0000256" key="11">
    <source>
        <dbReference type="ARBA" id="ARBA00022723"/>
    </source>
</evidence>
<keyword evidence="14" id="KW-0067">ATP-binding</keyword>
<sequence length="558" mass="63352">MASSPEVVINEIPTTSNLPIPVTSKIKLQKGSKTPPNSPWIPTSPWGLKDNKEFSYKNTSFEDVMSEQLANQLQLAEDRKQSADDFSNPVEPDLDIDGGEAHENEDTSNDLLIAQLLQAKMDKEYNQYLTRQENTVNQNSKVRLSYTNYRMDEIFSSDDDDSDTEVEYDADTDAQDPSSNMLQVNSGKGYVMFGKEVVTKHDLEISGRKNTARLEDSFPVEFKTGDARGMDIQLSNKIYNSLKKHAYAEQRRGQRLHEEKEHYTAEHAVDEKTRLILHRLVDRGVIASVNGVVSIGKEAVVIHVDGGDVIGSDSSKNNDEMQNLLIPAECVVKIYKTTLNEFKARDKYIKDDYRFKDRFKKLNPRKIIHMWAEKEMHNLNRMNEAGIACPQVVLLRKHILVMSFIGHDQQPAPKLKSAILSTTQKKSAYEQVLSMMKTLYHECKLIHADLSEFNLLWHDGKVWMIDVSQSVEPSHPHGLEFLLRDCYNISKFFTNLGVKDVPGSYQLFNEVSGLDIPLSDDASFRSAIEVLQNSAEEHAHQGRRKASEILTQSATEKK</sequence>
<comment type="subunit">
    <text evidence="20">Interacts with CASP10. Interacts with IRF3; RIOK3 probably mediates the interaction of TBK1 with IRF3. Associated with 40S pre-ribosomal particles.</text>
</comment>
<evidence type="ECO:0000256" key="18">
    <source>
        <dbReference type="ARBA" id="ARBA00047899"/>
    </source>
</evidence>
<dbReference type="SUPFAM" id="SSF56112">
    <property type="entry name" value="Protein kinase-like (PK-like)"/>
    <property type="match status" value="1"/>
</dbReference>
<comment type="cofactor">
    <cofactor evidence="1 22">
        <name>Mg(2+)</name>
        <dbReference type="ChEBI" id="CHEBI:18420"/>
    </cofactor>
</comment>
<dbReference type="CDD" id="cd05146">
    <property type="entry name" value="RIO3_euk"/>
    <property type="match status" value="1"/>
</dbReference>
<evidence type="ECO:0000256" key="8">
    <source>
        <dbReference type="ARBA" id="ARBA00022553"/>
    </source>
</evidence>
<dbReference type="Gene3D" id="3.30.200.20">
    <property type="entry name" value="Phosphorylase Kinase, domain 1"/>
    <property type="match status" value="1"/>
</dbReference>
<evidence type="ECO:0000256" key="2">
    <source>
        <dbReference type="ARBA" id="ARBA00004496"/>
    </source>
</evidence>